<evidence type="ECO:0000256" key="11">
    <source>
        <dbReference type="ARBA" id="ARBA00023237"/>
    </source>
</evidence>
<dbReference type="Pfam" id="PF03550">
    <property type="entry name" value="LolB"/>
    <property type="match status" value="1"/>
</dbReference>
<evidence type="ECO:0000256" key="2">
    <source>
        <dbReference type="ARBA" id="ARBA00009696"/>
    </source>
</evidence>
<organism evidence="14 15">
    <name type="scientific">Francisella hispaniensis FSC454</name>
    <dbReference type="NCBI Taxonomy" id="1088883"/>
    <lineage>
        <taxon>Bacteria</taxon>
        <taxon>Pseudomonadati</taxon>
        <taxon>Pseudomonadota</taxon>
        <taxon>Gammaproteobacteria</taxon>
        <taxon>Thiotrichales</taxon>
        <taxon>Francisellaceae</taxon>
        <taxon>Francisella</taxon>
    </lineage>
</organism>
<dbReference type="Gene3D" id="2.50.20.10">
    <property type="entry name" value="Lipoprotein localisation LolA/LolB/LppX"/>
    <property type="match status" value="1"/>
</dbReference>
<reference evidence="14 15" key="1">
    <citation type="submission" date="2016-11" db="EMBL/GenBank/DDBJ databases">
        <authorList>
            <person name="Hagglund E."/>
            <person name="Bystrom M."/>
            <person name="Naslund J."/>
            <person name="Stenberg P."/>
            <person name="Sjodin A."/>
        </authorList>
    </citation>
    <scope>NUCLEOTIDE SEQUENCE [LARGE SCALE GENOMIC DNA]</scope>
    <source>
        <strain evidence="14 15">CCUG 58020</strain>
    </source>
</reference>
<keyword evidence="6" id="KW-0732">Signal</keyword>
<evidence type="ECO:0000256" key="6">
    <source>
        <dbReference type="ARBA" id="ARBA00022729"/>
    </source>
</evidence>
<comment type="subunit">
    <text evidence="3 13">Monomer.</text>
</comment>
<dbReference type="SUPFAM" id="SSF89392">
    <property type="entry name" value="Prokaryotic lipoproteins and lipoprotein localization factors"/>
    <property type="match status" value="1"/>
</dbReference>
<dbReference type="HAMAP" id="MF_00233">
    <property type="entry name" value="LolB"/>
    <property type="match status" value="1"/>
</dbReference>
<evidence type="ECO:0000256" key="8">
    <source>
        <dbReference type="ARBA" id="ARBA00023136"/>
    </source>
</evidence>
<name>A0AAC9NNH5_9GAMM</name>
<accession>A0AAC9NNH5</accession>
<dbReference type="Proteomes" id="UP000182459">
    <property type="component" value="Chromosome"/>
</dbReference>
<comment type="similarity">
    <text evidence="2 13">Belongs to the LolB family.</text>
</comment>
<dbReference type="AlphaFoldDB" id="A0AAC9NNH5"/>
<dbReference type="GO" id="GO:0009279">
    <property type="term" value="C:cell outer membrane"/>
    <property type="evidence" value="ECO:0007669"/>
    <property type="project" value="UniProtKB-SubCell"/>
</dbReference>
<comment type="subcellular location">
    <subcellularLocation>
        <location evidence="1">Cell outer membrane</location>
        <topology evidence="1">Lipid-anchor</topology>
    </subcellularLocation>
</comment>
<dbReference type="KEGG" id="fhi:FSC454_00635"/>
<evidence type="ECO:0000313" key="15">
    <source>
        <dbReference type="Proteomes" id="UP000182459"/>
    </source>
</evidence>
<keyword evidence="7 13" id="KW-0653">Protein transport</keyword>
<comment type="function">
    <text evidence="13">Plays a critical role in the incorporation of lipoproteins in the outer membrane after they are released by the LolA protein.</text>
</comment>
<dbReference type="GO" id="GO:0015031">
    <property type="term" value="P:protein transport"/>
    <property type="evidence" value="ECO:0007669"/>
    <property type="project" value="UniProtKB-KW"/>
</dbReference>
<evidence type="ECO:0000256" key="3">
    <source>
        <dbReference type="ARBA" id="ARBA00011245"/>
    </source>
</evidence>
<evidence type="ECO:0000256" key="1">
    <source>
        <dbReference type="ARBA" id="ARBA00004459"/>
    </source>
</evidence>
<sequence length="222" mass="25154">MKDKLLKKMLNTMSKLKIDIKHRFSLVIALILIILLSSCATTQSNITAISTKMVFNQENTYNKLLNLKKWQANGIIGIIYDNQAESANYTYLQDGDNFSIKLYGPLGIGSVEIKGDTNSVSLENSKGQKLTAKDTKTLMLEQLGWYVPVDGLKYWIKAIAIPSIRQTSELNTNNLLNKLSQNGWNIVYSNYQLVDSTYPLPTKIRMSRDNLTLKIVIKSWQI</sequence>
<evidence type="ECO:0000256" key="10">
    <source>
        <dbReference type="ARBA" id="ARBA00023186"/>
    </source>
</evidence>
<protein>
    <recommendedName>
        <fullName evidence="4 13">Outer-membrane lipoprotein LolB</fullName>
    </recommendedName>
</protein>
<dbReference type="InterPro" id="IPR029046">
    <property type="entry name" value="LolA/LolB/LppX"/>
</dbReference>
<evidence type="ECO:0000256" key="12">
    <source>
        <dbReference type="ARBA" id="ARBA00023288"/>
    </source>
</evidence>
<evidence type="ECO:0000256" key="7">
    <source>
        <dbReference type="ARBA" id="ARBA00022927"/>
    </source>
</evidence>
<dbReference type="EMBL" id="CP018093">
    <property type="protein sequence ID" value="APD49751.1"/>
    <property type="molecule type" value="Genomic_DNA"/>
</dbReference>
<keyword evidence="5 13" id="KW-0813">Transport</keyword>
<gene>
    <name evidence="13" type="primary">lolB</name>
    <name evidence="14" type="ORF">FSC454_00635</name>
</gene>
<evidence type="ECO:0000256" key="13">
    <source>
        <dbReference type="HAMAP-Rule" id="MF_00233"/>
    </source>
</evidence>
<keyword evidence="10 13" id="KW-0143">Chaperone</keyword>
<evidence type="ECO:0000256" key="4">
    <source>
        <dbReference type="ARBA" id="ARBA00016202"/>
    </source>
</evidence>
<evidence type="ECO:0000256" key="9">
    <source>
        <dbReference type="ARBA" id="ARBA00023139"/>
    </source>
</evidence>
<dbReference type="GO" id="GO:0044874">
    <property type="term" value="P:lipoprotein localization to outer membrane"/>
    <property type="evidence" value="ECO:0007669"/>
    <property type="project" value="UniProtKB-UniRule"/>
</dbReference>
<keyword evidence="15" id="KW-1185">Reference proteome</keyword>
<dbReference type="InterPro" id="IPR004565">
    <property type="entry name" value="OM_lipoprot_LolB"/>
</dbReference>
<dbReference type="NCBIfam" id="TIGR00548">
    <property type="entry name" value="lolB"/>
    <property type="match status" value="1"/>
</dbReference>
<evidence type="ECO:0000256" key="5">
    <source>
        <dbReference type="ARBA" id="ARBA00022448"/>
    </source>
</evidence>
<keyword evidence="8 13" id="KW-0472">Membrane</keyword>
<keyword evidence="11 13" id="KW-0998">Cell outer membrane</keyword>
<keyword evidence="9" id="KW-0564">Palmitate</keyword>
<keyword evidence="12 14" id="KW-0449">Lipoprotein</keyword>
<proteinExistence type="inferred from homology"/>
<evidence type="ECO:0000313" key="14">
    <source>
        <dbReference type="EMBL" id="APD49751.1"/>
    </source>
</evidence>
<dbReference type="CDD" id="cd16326">
    <property type="entry name" value="LolB"/>
    <property type="match status" value="1"/>
</dbReference>